<feature type="transmembrane region" description="Helical" evidence="8">
    <location>
        <begin position="297"/>
        <end position="317"/>
    </location>
</feature>
<keyword evidence="5 8" id="KW-0812">Transmembrane</keyword>
<keyword evidence="7 8" id="KW-0472">Membrane</keyword>
<name>A0ABV1M6M1_9NEIS</name>
<evidence type="ECO:0000256" key="7">
    <source>
        <dbReference type="ARBA" id="ARBA00023136"/>
    </source>
</evidence>
<dbReference type="Proteomes" id="UP001433638">
    <property type="component" value="Unassembled WGS sequence"/>
</dbReference>
<keyword evidence="10" id="KW-1185">Reference proteome</keyword>
<comment type="function">
    <text evidence="8">Mediates influx of magnesium ions.</text>
</comment>
<dbReference type="SUPFAM" id="SSF143865">
    <property type="entry name" value="CorA soluble domain-like"/>
    <property type="match status" value="1"/>
</dbReference>
<evidence type="ECO:0000256" key="4">
    <source>
        <dbReference type="ARBA" id="ARBA00022475"/>
    </source>
</evidence>
<dbReference type="InterPro" id="IPR002523">
    <property type="entry name" value="MgTranspt_CorA/ZnTranspt_ZntB"/>
</dbReference>
<gene>
    <name evidence="8 9" type="primary">corA</name>
    <name evidence="9" type="ORF">ABNW52_14560</name>
</gene>
<dbReference type="Gene3D" id="3.30.460.20">
    <property type="entry name" value="CorA soluble domain-like"/>
    <property type="match status" value="1"/>
</dbReference>
<comment type="caution">
    <text evidence="9">The sequence shown here is derived from an EMBL/GenBank/DDBJ whole genome shotgun (WGS) entry which is preliminary data.</text>
</comment>
<dbReference type="CDD" id="cd12828">
    <property type="entry name" value="TmCorA-like_1"/>
    <property type="match status" value="1"/>
</dbReference>
<dbReference type="SUPFAM" id="SSF144083">
    <property type="entry name" value="Magnesium transport protein CorA, transmembrane region"/>
    <property type="match status" value="1"/>
</dbReference>
<dbReference type="InterPro" id="IPR045863">
    <property type="entry name" value="CorA_TM1_TM2"/>
</dbReference>
<evidence type="ECO:0000256" key="1">
    <source>
        <dbReference type="ARBA" id="ARBA00004651"/>
    </source>
</evidence>
<keyword evidence="4 8" id="KW-1003">Cell membrane</keyword>
<evidence type="ECO:0000313" key="9">
    <source>
        <dbReference type="EMBL" id="MEQ6291837.1"/>
    </source>
</evidence>
<feature type="transmembrane region" description="Helical" evidence="8">
    <location>
        <begin position="329"/>
        <end position="350"/>
    </location>
</feature>
<dbReference type="EMBL" id="JBEFLD010000007">
    <property type="protein sequence ID" value="MEQ6291837.1"/>
    <property type="molecule type" value="Genomic_DNA"/>
</dbReference>
<evidence type="ECO:0000313" key="10">
    <source>
        <dbReference type="Proteomes" id="UP001433638"/>
    </source>
</evidence>
<evidence type="ECO:0000256" key="8">
    <source>
        <dbReference type="RuleBase" id="RU362010"/>
    </source>
</evidence>
<keyword evidence="8" id="KW-0406">Ion transport</keyword>
<comment type="similarity">
    <text evidence="2 8">Belongs to the CorA metal ion transporter (MIT) (TC 1.A.35) family.</text>
</comment>
<reference evidence="9" key="1">
    <citation type="submission" date="2024-06" db="EMBL/GenBank/DDBJ databases">
        <title>Genome sequence of Vogesella sp. MAHUQ-64.</title>
        <authorList>
            <person name="Huq M.A."/>
        </authorList>
    </citation>
    <scope>NUCLEOTIDE SEQUENCE</scope>
    <source>
        <strain evidence="9">MAHUQ-64</strain>
    </source>
</reference>
<evidence type="ECO:0000256" key="5">
    <source>
        <dbReference type="ARBA" id="ARBA00022692"/>
    </source>
</evidence>
<organism evidence="9 10">
    <name type="scientific">Vogesella oryzagri</name>
    <dbReference type="NCBI Taxonomy" id="3160864"/>
    <lineage>
        <taxon>Bacteria</taxon>
        <taxon>Pseudomonadati</taxon>
        <taxon>Pseudomonadota</taxon>
        <taxon>Betaproteobacteria</taxon>
        <taxon>Neisseriales</taxon>
        <taxon>Chromobacteriaceae</taxon>
        <taxon>Vogesella</taxon>
    </lineage>
</organism>
<evidence type="ECO:0000256" key="2">
    <source>
        <dbReference type="ARBA" id="ARBA00009765"/>
    </source>
</evidence>
<dbReference type="NCBIfam" id="TIGR00383">
    <property type="entry name" value="corA"/>
    <property type="match status" value="1"/>
</dbReference>
<accession>A0ABV1M6M1</accession>
<dbReference type="Gene3D" id="1.20.58.340">
    <property type="entry name" value="Magnesium transport protein CorA, transmembrane region"/>
    <property type="match status" value="2"/>
</dbReference>
<dbReference type="PANTHER" id="PTHR46494:SF1">
    <property type="entry name" value="CORA FAMILY METAL ION TRANSPORTER (EUROFUNG)"/>
    <property type="match status" value="1"/>
</dbReference>
<dbReference type="InterPro" id="IPR004488">
    <property type="entry name" value="Mg/Co-transport_prot_CorA"/>
</dbReference>
<dbReference type="InterPro" id="IPR045861">
    <property type="entry name" value="CorA_cytoplasmic_dom"/>
</dbReference>
<keyword evidence="6 8" id="KW-1133">Transmembrane helix</keyword>
<keyword evidence="3 8" id="KW-0813">Transport</keyword>
<keyword evidence="8" id="KW-0460">Magnesium</keyword>
<evidence type="ECO:0000256" key="3">
    <source>
        <dbReference type="ARBA" id="ARBA00022448"/>
    </source>
</evidence>
<dbReference type="PANTHER" id="PTHR46494">
    <property type="entry name" value="CORA FAMILY METAL ION TRANSPORTER (EUROFUNG)"/>
    <property type="match status" value="1"/>
</dbReference>
<dbReference type="RefSeq" id="WP_349589242.1">
    <property type="nucleotide sequence ID" value="NZ_JBEFLD010000007.1"/>
</dbReference>
<sequence>MRHPQLKQRFPTLGEPPGTLLPAGEAPALASRISLIEYNAAECRETVFATLEEGLAYRPQLPVLWLNVYGLTDPALLQAIGQRFGLHPLVLEDILNSRQRPKVDDYGDYLFIATRVYRYQPDNQRLQHDQVYLVIGNGFVLSFQTQPLGVFAALRERLSQGRGQLRQQGADYLAYGLLDAIIDDYFGVIDQFNANVEQLDKQVLSGHDRFILARIQRQKQEAMRLRRALVPLREVLNVLTRGDHTFFQHGTLLYLRDAFDHTLHLIESLETAREVISGMLDLYMSAQSNRLNVQMRVLTVITIIFMPLTLIAGIYGMNFDNMPELHWRYGYFGVMAGMALIALVLGFIFWRRRWL</sequence>
<evidence type="ECO:0000256" key="6">
    <source>
        <dbReference type="ARBA" id="ARBA00022989"/>
    </source>
</evidence>
<proteinExistence type="inferred from homology"/>
<dbReference type="Pfam" id="PF01544">
    <property type="entry name" value="CorA"/>
    <property type="match status" value="1"/>
</dbReference>
<protein>
    <recommendedName>
        <fullName evidence="8">Magnesium transport protein CorA</fullName>
    </recommendedName>
</protein>
<comment type="subcellular location">
    <subcellularLocation>
        <location evidence="1">Cell membrane</location>
        <topology evidence="1">Multi-pass membrane protein</topology>
    </subcellularLocation>
    <subcellularLocation>
        <location evidence="8">Membrane</location>
        <topology evidence="8">Multi-pass membrane protein</topology>
    </subcellularLocation>
</comment>